<reference evidence="2" key="1">
    <citation type="submission" date="2017-09" db="EMBL/GenBank/DDBJ databases">
        <authorList>
            <person name="Varghese N."/>
            <person name="Submissions S."/>
        </authorList>
    </citation>
    <scope>NUCLEOTIDE SEQUENCE [LARGE SCALE GENOMIC DNA]</scope>
    <source>
        <strain evidence="2">CGMCC 1.8913</strain>
    </source>
</reference>
<gene>
    <name evidence="1" type="ORF">SAMN05421503_1815</name>
</gene>
<protein>
    <submittedName>
        <fullName evidence="1">Uncharacterized protein</fullName>
    </submittedName>
</protein>
<dbReference type="EMBL" id="OBEK01000002">
    <property type="protein sequence ID" value="SNZ10630.1"/>
    <property type="molecule type" value="Genomic_DNA"/>
</dbReference>
<evidence type="ECO:0000313" key="2">
    <source>
        <dbReference type="Proteomes" id="UP000219356"/>
    </source>
</evidence>
<keyword evidence="2" id="KW-1185">Reference proteome</keyword>
<proteinExistence type="predicted"/>
<sequence length="92" mass="10149">MNETPTELINRIAAKVRSYQQMINPITEAANAFQELKSRLAAPADGLKIIIEQLPEYIRNAEKAEELTISLIKVTAQKGWTLTGIIPASEGL</sequence>
<organism evidence="1 2">
    <name type="scientific">Terribacillus aidingensis</name>
    <dbReference type="NCBI Taxonomy" id="586416"/>
    <lineage>
        <taxon>Bacteria</taxon>
        <taxon>Bacillati</taxon>
        <taxon>Bacillota</taxon>
        <taxon>Bacilli</taxon>
        <taxon>Bacillales</taxon>
        <taxon>Bacillaceae</taxon>
        <taxon>Terribacillus</taxon>
    </lineage>
</organism>
<dbReference type="Proteomes" id="UP000219356">
    <property type="component" value="Unassembled WGS sequence"/>
</dbReference>
<dbReference type="AlphaFoldDB" id="A0A285NM95"/>
<dbReference type="RefSeq" id="WP_097041346.1">
    <property type="nucleotide sequence ID" value="NZ_OBEK01000002.1"/>
</dbReference>
<accession>A0A285NM95</accession>
<name>A0A285NM95_9BACI</name>
<evidence type="ECO:0000313" key="1">
    <source>
        <dbReference type="EMBL" id="SNZ10630.1"/>
    </source>
</evidence>